<keyword evidence="2" id="KW-0443">Lipid metabolism</keyword>
<dbReference type="Gene3D" id="3.40.50.1820">
    <property type="entry name" value="alpha/beta hydrolase"/>
    <property type="match status" value="1"/>
</dbReference>
<keyword evidence="1" id="KW-0442">Lipid degradation</keyword>
<dbReference type="RefSeq" id="XP_017769431.1">
    <property type="nucleotide sequence ID" value="XM_017913942.1"/>
</dbReference>
<evidence type="ECO:0000256" key="2">
    <source>
        <dbReference type="ARBA" id="ARBA00023098"/>
    </source>
</evidence>
<gene>
    <name evidence="6" type="primary">LOC108557437</name>
</gene>
<feature type="signal peptide" evidence="3">
    <location>
        <begin position="1"/>
        <end position="22"/>
    </location>
</feature>
<dbReference type="InterPro" id="IPR000073">
    <property type="entry name" value="AB_hydrolase_1"/>
</dbReference>
<dbReference type="InterPro" id="IPR029058">
    <property type="entry name" value="AB_hydrolase_fold"/>
</dbReference>
<dbReference type="GeneID" id="108557437"/>
<name>A0ABM1M4D1_NICVS</name>
<keyword evidence="5" id="KW-1185">Reference proteome</keyword>
<accession>A0ABM1M4D1</accession>
<evidence type="ECO:0000256" key="1">
    <source>
        <dbReference type="ARBA" id="ARBA00022963"/>
    </source>
</evidence>
<reference evidence="6" key="1">
    <citation type="submission" date="2025-08" db="UniProtKB">
        <authorList>
            <consortium name="RefSeq"/>
        </authorList>
    </citation>
    <scope>IDENTIFICATION</scope>
    <source>
        <tissue evidence="6">Whole Larva</tissue>
    </source>
</reference>
<sequence>MLKYSHVIQSVCFITFPLLSLSHPINNVCKSYLDYPTREWNKNCHYDPLISATIPELIVGYVYDYEDFTVITEDGYVLGLYRLVMNTSDSAKAGVLLMHGATVSGSIWVDRPKERCLAFRLCDRNFDVWIANFRGTIYSNKHIHFAGNSSEYWNYSFHEIGIYDIPAILETIYERNGGKKVFLIGISMGGTAATIYASLKPKHCEKHVKAIISMSGSIFFTGITSIYKHISPHVYDLYKFGESIGFRNFAPSIITRFTLLRDFLTNFPPARILMQVFLFSTFGYDSTGIHEGFYPSILGHVPAGISLKTILHYAQLVTKEDKFDFFDNGPSENLKIYGVRDTPAYPLENINTFFYILAGGNDTLVTPKGCRKFYDLLAEDKRKMDIIEGYNHIHWLYGEDLDKGFIPTIDFMENNLNL</sequence>
<dbReference type="PANTHER" id="PTHR11005">
    <property type="entry name" value="LYSOSOMAL ACID LIPASE-RELATED"/>
    <property type="match status" value="1"/>
</dbReference>
<evidence type="ECO:0000313" key="5">
    <source>
        <dbReference type="Proteomes" id="UP000695000"/>
    </source>
</evidence>
<feature type="chain" id="PRO_5046649403" evidence="3">
    <location>
        <begin position="23"/>
        <end position="418"/>
    </location>
</feature>
<dbReference type="Pfam" id="PF00561">
    <property type="entry name" value="Abhydrolase_1"/>
    <property type="match status" value="1"/>
</dbReference>
<protein>
    <submittedName>
        <fullName evidence="6">Lipase member J-like isoform X1</fullName>
    </submittedName>
</protein>
<proteinExistence type="predicted"/>
<feature type="domain" description="AB hydrolase-1" evidence="4">
    <location>
        <begin position="95"/>
        <end position="216"/>
    </location>
</feature>
<dbReference type="SUPFAM" id="SSF53474">
    <property type="entry name" value="alpha/beta-Hydrolases"/>
    <property type="match status" value="1"/>
</dbReference>
<organism evidence="5 6">
    <name type="scientific">Nicrophorus vespilloides</name>
    <name type="common">Boreal carrion beetle</name>
    <dbReference type="NCBI Taxonomy" id="110193"/>
    <lineage>
        <taxon>Eukaryota</taxon>
        <taxon>Metazoa</taxon>
        <taxon>Ecdysozoa</taxon>
        <taxon>Arthropoda</taxon>
        <taxon>Hexapoda</taxon>
        <taxon>Insecta</taxon>
        <taxon>Pterygota</taxon>
        <taxon>Neoptera</taxon>
        <taxon>Endopterygota</taxon>
        <taxon>Coleoptera</taxon>
        <taxon>Polyphaga</taxon>
        <taxon>Staphyliniformia</taxon>
        <taxon>Silphidae</taxon>
        <taxon>Nicrophorinae</taxon>
        <taxon>Nicrophorus</taxon>
    </lineage>
</organism>
<keyword evidence="3" id="KW-0732">Signal</keyword>
<evidence type="ECO:0000313" key="6">
    <source>
        <dbReference type="RefSeq" id="XP_017769431.1"/>
    </source>
</evidence>
<evidence type="ECO:0000259" key="4">
    <source>
        <dbReference type="Pfam" id="PF00561"/>
    </source>
</evidence>
<evidence type="ECO:0000256" key="3">
    <source>
        <dbReference type="SAM" id="SignalP"/>
    </source>
</evidence>
<dbReference type="Proteomes" id="UP000695000">
    <property type="component" value="Unplaced"/>
</dbReference>